<dbReference type="AlphaFoldDB" id="E7QXP4"/>
<dbReference type="PATRIC" id="fig|797209.4.peg.3508"/>
<evidence type="ECO:0000313" key="2">
    <source>
        <dbReference type="Proteomes" id="UP000003751"/>
    </source>
</evidence>
<protein>
    <submittedName>
        <fullName evidence="1">Uncharacterized protein</fullName>
    </submittedName>
</protein>
<name>E7QXP4_HALPU</name>
<evidence type="ECO:0000313" key="1">
    <source>
        <dbReference type="EMBL" id="EFW90595.1"/>
    </source>
</evidence>
<dbReference type="EMBL" id="AEMG01000022">
    <property type="protein sequence ID" value="EFW90595.1"/>
    <property type="molecule type" value="Genomic_DNA"/>
</dbReference>
<accession>E7QXP4</accession>
<comment type="caution">
    <text evidence="1">The sequence shown here is derived from an EMBL/GenBank/DDBJ whole genome shotgun (WGS) entry which is preliminary data.</text>
</comment>
<proteinExistence type="predicted"/>
<dbReference type="Proteomes" id="UP000003751">
    <property type="component" value="Unassembled WGS sequence"/>
</dbReference>
<reference evidence="1 2" key="1">
    <citation type="journal article" date="2014" name="ISME J.">
        <title>Trehalose/2-sulfotrehalose biosynthesis and glycine-betaine uptake are widely spread mechanisms for osmoadaptation in the Halobacteriales.</title>
        <authorList>
            <person name="Youssef N.H."/>
            <person name="Savage-Ashlock K.N."/>
            <person name="McCully A.L."/>
            <person name="Luedtke B."/>
            <person name="Shaw E.I."/>
            <person name="Hoff W.D."/>
            <person name="Elshahed M.S."/>
        </authorList>
    </citation>
    <scope>NUCLEOTIDE SEQUENCE [LARGE SCALE GENOMIC DNA]</scope>
    <source>
        <strain evidence="1 2">DX253</strain>
    </source>
</reference>
<gene>
    <name evidence="1" type="ORF">ZOD2009_17915</name>
</gene>
<organism evidence="1 2">
    <name type="scientific">Haladaptatus paucihalophilus DX253</name>
    <dbReference type="NCBI Taxonomy" id="797209"/>
    <lineage>
        <taxon>Archaea</taxon>
        <taxon>Methanobacteriati</taxon>
        <taxon>Methanobacteriota</taxon>
        <taxon>Stenosarchaea group</taxon>
        <taxon>Halobacteria</taxon>
        <taxon>Halobacteriales</taxon>
        <taxon>Haladaptataceae</taxon>
        <taxon>Haladaptatus</taxon>
    </lineage>
</organism>
<sequence>MFRFRYLCSDFARLVISTFDAAGVGTYRVAKRADW</sequence>